<accession>A0A0U1NYC7</accession>
<dbReference type="CDD" id="cd06223">
    <property type="entry name" value="PRTases_typeI"/>
    <property type="match status" value="1"/>
</dbReference>
<proteinExistence type="predicted"/>
<dbReference type="Pfam" id="PF24390">
    <property type="entry name" value="PRTase-CE"/>
    <property type="match status" value="1"/>
</dbReference>
<name>A0A0U1NYC7_9BACI</name>
<protein>
    <recommendedName>
        <fullName evidence="1">PRTase-CE domain-containing protein</fullName>
    </recommendedName>
</protein>
<dbReference type="OrthoDB" id="2084254at2"/>
<dbReference type="STRING" id="1499688.BN000_02989"/>
<evidence type="ECO:0000313" key="2">
    <source>
        <dbReference type="EMBL" id="CRK83034.1"/>
    </source>
</evidence>
<dbReference type="AlphaFoldDB" id="A0A0U1NYC7"/>
<feature type="domain" description="PRTase-CE" evidence="1">
    <location>
        <begin position="43"/>
        <end position="298"/>
    </location>
</feature>
<dbReference type="RefSeq" id="WP_090635326.1">
    <property type="nucleotide sequence ID" value="NZ_CVRB01000003.1"/>
</dbReference>
<dbReference type="EMBL" id="CVRB01000003">
    <property type="protein sequence ID" value="CRK83034.1"/>
    <property type="molecule type" value="Genomic_DNA"/>
</dbReference>
<dbReference type="InterPro" id="IPR029057">
    <property type="entry name" value="PRTase-like"/>
</dbReference>
<dbReference type="SUPFAM" id="SSF53271">
    <property type="entry name" value="PRTase-like"/>
    <property type="match status" value="1"/>
</dbReference>
<evidence type="ECO:0000313" key="3">
    <source>
        <dbReference type="Proteomes" id="UP000199087"/>
    </source>
</evidence>
<dbReference type="Proteomes" id="UP000199087">
    <property type="component" value="Unassembled WGS sequence"/>
</dbReference>
<evidence type="ECO:0000259" key="1">
    <source>
        <dbReference type="Pfam" id="PF24390"/>
    </source>
</evidence>
<dbReference type="InterPro" id="IPR000836">
    <property type="entry name" value="PRTase_dom"/>
</dbReference>
<organism evidence="2 3">
    <name type="scientific">Neobacillus massiliamazoniensis</name>
    <dbReference type="NCBI Taxonomy" id="1499688"/>
    <lineage>
        <taxon>Bacteria</taxon>
        <taxon>Bacillati</taxon>
        <taxon>Bacillota</taxon>
        <taxon>Bacilli</taxon>
        <taxon>Bacillales</taxon>
        <taxon>Bacillaceae</taxon>
        <taxon>Neobacillus</taxon>
    </lineage>
</organism>
<gene>
    <name evidence="2" type="ORF">BN000_02989</name>
</gene>
<keyword evidence="3" id="KW-1185">Reference proteome</keyword>
<dbReference type="Gene3D" id="3.40.50.2020">
    <property type="match status" value="1"/>
</dbReference>
<reference evidence="3" key="1">
    <citation type="submission" date="2015-05" db="EMBL/GenBank/DDBJ databases">
        <authorList>
            <person name="Urmite Genomes"/>
        </authorList>
    </citation>
    <scope>NUCLEOTIDE SEQUENCE [LARGE SCALE GENOMIC DNA]</scope>
    <source>
        <strain evidence="3">LF1</strain>
    </source>
</reference>
<dbReference type="InterPro" id="IPR056920">
    <property type="entry name" value="PRTase-CE"/>
</dbReference>
<sequence length="339" mass="39701">MTKDVLKNQETVIDSFKTFFENNQIDERDIVDDDRLDNFEQKVKAWLNNVETEEEKQIFLVLLKNYSYYNKLSIAQSFINGFNMFKKIETYHNDTIYMGVGSRGGIFNGSSELIPIFKRSNKIDKLRIVEKPRDFYEKYDPKDVKNVVLVDDIIGSGTTVKRYLEENLLRNYPELILGKKIYIICVIALEKGLSTLNKFAVKNNLFLEVINEYGIEKAFDKNKGIFISEKERINAKKIVRKYDEKIVKREIDILGFKESQGLVSFYHNTPNNTFPIFWEDPESRSEINNTPWSPIFGRDEGISGLPEREIPTHKDLGTIKKEKEFKDRLLSKILKKLFD</sequence>